<feature type="signal peptide" evidence="1">
    <location>
        <begin position="1"/>
        <end position="24"/>
    </location>
</feature>
<reference evidence="2 3" key="1">
    <citation type="submission" date="2022-12" db="EMBL/GenBank/DDBJ databases">
        <title>Two new species, Stenotrophomonas aracearum and Stenotrophomonas oahuensis, isolated from Anthurium (Araceae family) in Hawaii.</title>
        <authorList>
            <person name="Chunag S.C."/>
            <person name="Dobhal S."/>
            <person name="Alvarez A."/>
            <person name="Arif M."/>
        </authorList>
    </citation>
    <scope>NUCLEOTIDE SEQUENCE [LARGE SCALE GENOMIC DNA]</scope>
    <source>
        <strain evidence="2 3">A5588</strain>
    </source>
</reference>
<evidence type="ECO:0000313" key="2">
    <source>
        <dbReference type="EMBL" id="WNH50426.1"/>
    </source>
</evidence>
<dbReference type="Pfam" id="PF06551">
    <property type="entry name" value="DUF1120"/>
    <property type="match status" value="1"/>
</dbReference>
<organism evidence="2 3">
    <name type="scientific">Stenotrophomonas aracearum</name>
    <dbReference type="NCBI Taxonomy" id="3003272"/>
    <lineage>
        <taxon>Bacteria</taxon>
        <taxon>Pseudomonadati</taxon>
        <taxon>Pseudomonadota</taxon>
        <taxon>Gammaproteobacteria</taxon>
        <taxon>Lysobacterales</taxon>
        <taxon>Lysobacteraceae</taxon>
        <taxon>Stenotrophomonas</taxon>
    </lineage>
</organism>
<feature type="chain" id="PRO_5046881432" evidence="1">
    <location>
        <begin position="25"/>
        <end position="211"/>
    </location>
</feature>
<evidence type="ECO:0000313" key="3">
    <source>
        <dbReference type="Proteomes" id="UP001305421"/>
    </source>
</evidence>
<sequence length="211" mass="21935">MMKFTNVLVTLGLFAATPPVLAQAAELTIIGNLLPGACTTVLEGGGLVDLGTTLLEKLNPNEETPLGSVLVPMTVTCQIPVRFAFMGIDNTGDSASVGTRYGLGLSPDGERIGGAVISFKDPNSDGATVHYTRSEDGGQQWEPSGNAGSTWLGKQSINGFSTASGATTGPDPLASLQVNLEVRTYIQPTNELTIDDNVPIHGSATVDLIYL</sequence>
<protein>
    <submittedName>
        <fullName evidence="2">DUF1120 domain-containing protein</fullName>
    </submittedName>
</protein>
<dbReference type="EMBL" id="CP115543">
    <property type="protein sequence ID" value="WNH50426.1"/>
    <property type="molecule type" value="Genomic_DNA"/>
</dbReference>
<accession>A0ABY9YHT0</accession>
<evidence type="ECO:0000256" key="1">
    <source>
        <dbReference type="SAM" id="SignalP"/>
    </source>
</evidence>
<proteinExistence type="predicted"/>
<dbReference type="InterPro" id="IPR010546">
    <property type="entry name" value="DUF1120"/>
</dbReference>
<gene>
    <name evidence="2" type="ORF">PDM28_09105</name>
</gene>
<name>A0ABY9YHT0_9GAMM</name>
<keyword evidence="1" id="KW-0732">Signal</keyword>
<dbReference type="Proteomes" id="UP001305421">
    <property type="component" value="Chromosome"/>
</dbReference>
<keyword evidence="3" id="KW-1185">Reference proteome</keyword>
<dbReference type="RefSeq" id="WP_311184533.1">
    <property type="nucleotide sequence ID" value="NZ_CP115543.1"/>
</dbReference>